<evidence type="ECO:0000313" key="1">
    <source>
        <dbReference type="Ensembl" id="ENSHCOP00000010084.1"/>
    </source>
</evidence>
<dbReference type="AlphaFoldDB" id="A0A3Q3DEJ0"/>
<dbReference type="OMA" id="DCEAKGY"/>
<dbReference type="Proteomes" id="UP000264820">
    <property type="component" value="Unplaced"/>
</dbReference>
<dbReference type="Ensembl" id="ENSHCOT00000016409.1">
    <property type="protein sequence ID" value="ENSHCOP00000010084.1"/>
    <property type="gene ID" value="ENSHCOG00000012638.1"/>
</dbReference>
<keyword evidence="2" id="KW-1185">Reference proteome</keyword>
<dbReference type="GeneTree" id="ENSGT00940000163873"/>
<sequence>MMCKKKYLSWGKYCSTRPLLTKAFVIHSAEADFGATPFDDHYKQNTTTKILDGEHRTRPGHPRCRHLDFILKDAYVPHVTNCERRARLGSALLTRQRVASIFECVCSANCLLNKMNSAAVYPPVAAPADMYPSMPGYEGMGQGGGGFLPPPMPAEPVAPPQPGPEPEDWTIPSLPEDVAREAFKSFASSNCCYSKAPATDGVITQMEPFNTYRYRLETYTESRSTEWGSKPHEGEVPDFYTQTAPRPWEVQATPPNLFTNHTELIRVPYTSSVKDCHDCSATGKKPCKECTGSGHKACWVCNGSGTKDDLNCSHCNSTGKEKCRKCNGRGYDNCETCKGKRQLLTFVQLKVEWTNHVEDHVVEQNSGLKIDNLRSVSGKELFKNNQYLVYPLMGFPDPAIGEASARMVQEHQSKYAQTSRILQQRQTVELIPITKVSYKWKGDSHVFYVFGNEQQVSAANYPAKCCCVIL</sequence>
<protein>
    <submittedName>
        <fullName evidence="1">Protein SSUH2 homolog</fullName>
    </submittedName>
</protein>
<accession>A0A3Q3DEJ0</accession>
<organism evidence="1 2">
    <name type="scientific">Hippocampus comes</name>
    <name type="common">Tiger tail seahorse</name>
    <dbReference type="NCBI Taxonomy" id="109280"/>
    <lineage>
        <taxon>Eukaryota</taxon>
        <taxon>Metazoa</taxon>
        <taxon>Chordata</taxon>
        <taxon>Craniata</taxon>
        <taxon>Vertebrata</taxon>
        <taxon>Euteleostomi</taxon>
        <taxon>Actinopterygii</taxon>
        <taxon>Neopterygii</taxon>
        <taxon>Teleostei</taxon>
        <taxon>Neoteleostei</taxon>
        <taxon>Acanthomorphata</taxon>
        <taxon>Syngnathiaria</taxon>
        <taxon>Syngnathiformes</taxon>
        <taxon>Syngnathoidei</taxon>
        <taxon>Syngnathidae</taxon>
        <taxon>Hippocampus</taxon>
    </lineage>
</organism>
<proteinExistence type="predicted"/>
<reference evidence="1" key="1">
    <citation type="submission" date="2025-08" db="UniProtKB">
        <authorList>
            <consortium name="Ensembl"/>
        </authorList>
    </citation>
    <scope>IDENTIFICATION</scope>
</reference>
<dbReference type="PANTHER" id="PTHR48465:SF1">
    <property type="entry name" value="PROTEIN SSUH2 HOMOLOG"/>
    <property type="match status" value="1"/>
</dbReference>
<dbReference type="InterPro" id="IPR052789">
    <property type="entry name" value="SSUH2_homolog"/>
</dbReference>
<evidence type="ECO:0000313" key="2">
    <source>
        <dbReference type="Proteomes" id="UP000264820"/>
    </source>
</evidence>
<dbReference type="PANTHER" id="PTHR48465">
    <property type="entry name" value="PROTEIN SSUH2 HOMOLOG"/>
    <property type="match status" value="1"/>
</dbReference>
<name>A0A3Q3DEJ0_HIPCM</name>
<reference evidence="1" key="2">
    <citation type="submission" date="2025-09" db="UniProtKB">
        <authorList>
            <consortium name="Ensembl"/>
        </authorList>
    </citation>
    <scope>IDENTIFICATION</scope>
</reference>